<dbReference type="PANTHER" id="PTHR11161:SF55">
    <property type="entry name" value="NOSE RESISTANT-TO-FLUOXETINE PROTEIN N-TERMINAL DOMAIN-CONTAINING PROTEIN"/>
    <property type="match status" value="1"/>
</dbReference>
<feature type="transmembrane region" description="Helical" evidence="1">
    <location>
        <begin position="244"/>
        <end position="266"/>
    </location>
</feature>
<keyword evidence="1" id="KW-1133">Transmembrane helix</keyword>
<feature type="transmembrane region" description="Helical" evidence="1">
    <location>
        <begin position="615"/>
        <end position="635"/>
    </location>
</feature>
<dbReference type="InterPro" id="IPR002656">
    <property type="entry name" value="Acyl_transf_3_dom"/>
</dbReference>
<feature type="chain" id="PRO_5040176088" description="Nose resistant-to-fluoxetine protein N-terminal domain-containing protein" evidence="2">
    <location>
        <begin position="22"/>
        <end position="723"/>
    </location>
</feature>
<keyword evidence="1" id="KW-0472">Membrane</keyword>
<protein>
    <recommendedName>
        <fullName evidence="3">Nose resistant-to-fluoxetine protein N-terminal domain-containing protein</fullName>
    </recommendedName>
</protein>
<reference evidence="4" key="1">
    <citation type="submission" date="2022-11" db="EMBL/GenBank/DDBJ databases">
        <authorList>
            <person name="Kikuchi T."/>
        </authorList>
    </citation>
    <scope>NUCLEOTIDE SEQUENCE</scope>
    <source>
        <strain evidence="4">PS1010</strain>
    </source>
</reference>
<dbReference type="InterPro" id="IPR052728">
    <property type="entry name" value="O2_lipid_transport_reg"/>
</dbReference>
<sequence>MRVSLNLLVFFLSFLTIEIESIDFDPAKAIDLLNDLIEHPREVIDQLQQYKISDLIGALGFHSNANFTISKQCHDELTFLGYGMIDSAQHVHHGSFENRTRFMTAEERQYYLIPMMDSAGKVGSGISRGHITASGQFRQCKNVRIYSTTLNRTLRGDYYRVLFDLKMRANSANGSCQVPQIGLDLCLPYVCKNDNLTDYFREGGFIGFSCQNNDTKNLALGSSIEKSPVCSVINVNQRVPKPNIYTFFVSGVLISIVILCIIAGFVDYFHARKFAKSEYKRIDDNSSTLWKMFMSFSLYRNVKNIFRIKNCNRSGQVTSLNCIRTISTVWVIFGHCSAIMVLVCTNPMDLIDYTKTYIGLFMANAYYAVDTFFFISAFLLTFLWFKELKKRRAAVMSPMGWIMFYVHRILRLTPVYYITIFFFTFVFTRLLRDAPVYMSPAVQDDTCERNFWLNLLYIDNIIDSKHICYVISWYLATDIQIYCLTPLLLLPFALGGKIAGLIACATVFLGSTAYNTYQMLVWHFPPTQFQFGPKDPRYNPDERRYDQWNYYNPLNSMSNLYYGNDGNLWTPIENAVYSSLGRILWGLSLSWIIFSTYYRKGMINDFMSLPIWTPLARMSFCAYLIHIMVCGYFFGKNYSEMYFSSQFFLEAVIPVTVLSFVIAIFWSSFFEIPFAKLEMLLFGGSSRRKRTPIAPSTMINEIQGIHKIPVNIPEDILQKPLRF</sequence>
<dbReference type="Proteomes" id="UP001152747">
    <property type="component" value="Unassembled WGS sequence"/>
</dbReference>
<comment type="caution">
    <text evidence="4">The sequence shown here is derived from an EMBL/GenBank/DDBJ whole genome shotgun (WGS) entry which is preliminary data.</text>
</comment>
<keyword evidence="2" id="KW-0732">Signal</keyword>
<evidence type="ECO:0000256" key="2">
    <source>
        <dbReference type="SAM" id="SignalP"/>
    </source>
</evidence>
<name>A0A9P1IVZ4_9PELO</name>
<feature type="transmembrane region" description="Helical" evidence="1">
    <location>
        <begin position="322"/>
        <end position="343"/>
    </location>
</feature>
<dbReference type="OrthoDB" id="207378at2759"/>
<evidence type="ECO:0000313" key="5">
    <source>
        <dbReference type="Proteomes" id="UP001152747"/>
    </source>
</evidence>
<feature type="transmembrane region" description="Helical" evidence="1">
    <location>
        <begin position="363"/>
        <end position="385"/>
    </location>
</feature>
<evidence type="ECO:0000259" key="3">
    <source>
        <dbReference type="SMART" id="SM00703"/>
    </source>
</evidence>
<feature type="domain" description="Nose resistant-to-fluoxetine protein N-terminal" evidence="3">
    <location>
        <begin position="70"/>
        <end position="216"/>
    </location>
</feature>
<proteinExistence type="predicted"/>
<dbReference type="GO" id="GO:0016747">
    <property type="term" value="F:acyltransferase activity, transferring groups other than amino-acyl groups"/>
    <property type="evidence" value="ECO:0007669"/>
    <property type="project" value="InterPro"/>
</dbReference>
<organism evidence="4 5">
    <name type="scientific">Caenorhabditis angaria</name>
    <dbReference type="NCBI Taxonomy" id="860376"/>
    <lineage>
        <taxon>Eukaryota</taxon>
        <taxon>Metazoa</taxon>
        <taxon>Ecdysozoa</taxon>
        <taxon>Nematoda</taxon>
        <taxon>Chromadorea</taxon>
        <taxon>Rhabditida</taxon>
        <taxon>Rhabditina</taxon>
        <taxon>Rhabditomorpha</taxon>
        <taxon>Rhabditoidea</taxon>
        <taxon>Rhabditidae</taxon>
        <taxon>Peloderinae</taxon>
        <taxon>Caenorhabditis</taxon>
    </lineage>
</organism>
<evidence type="ECO:0000256" key="1">
    <source>
        <dbReference type="SAM" id="Phobius"/>
    </source>
</evidence>
<dbReference type="AlphaFoldDB" id="A0A9P1IVZ4"/>
<dbReference type="PANTHER" id="PTHR11161">
    <property type="entry name" value="O-ACYLTRANSFERASE"/>
    <property type="match status" value="1"/>
</dbReference>
<dbReference type="Pfam" id="PF20146">
    <property type="entry name" value="NRF"/>
    <property type="match status" value="1"/>
</dbReference>
<feature type="transmembrane region" description="Helical" evidence="1">
    <location>
        <begin position="647"/>
        <end position="670"/>
    </location>
</feature>
<dbReference type="SMART" id="SM00703">
    <property type="entry name" value="NRF"/>
    <property type="match status" value="1"/>
</dbReference>
<feature type="signal peptide" evidence="2">
    <location>
        <begin position="1"/>
        <end position="21"/>
    </location>
</feature>
<dbReference type="InterPro" id="IPR006621">
    <property type="entry name" value="Nose-resist-to-fluoxetine_N"/>
</dbReference>
<feature type="transmembrane region" description="Helical" evidence="1">
    <location>
        <begin position="487"/>
        <end position="509"/>
    </location>
</feature>
<dbReference type="Pfam" id="PF01757">
    <property type="entry name" value="Acyl_transf_3"/>
    <property type="match status" value="1"/>
</dbReference>
<feature type="transmembrane region" description="Helical" evidence="1">
    <location>
        <begin position="409"/>
        <end position="431"/>
    </location>
</feature>
<keyword evidence="1" id="KW-0812">Transmembrane</keyword>
<gene>
    <name evidence="4" type="ORF">CAMP_LOCUS14758</name>
</gene>
<evidence type="ECO:0000313" key="4">
    <source>
        <dbReference type="EMBL" id="CAI5452121.1"/>
    </source>
</evidence>
<feature type="transmembrane region" description="Helical" evidence="1">
    <location>
        <begin position="575"/>
        <end position="594"/>
    </location>
</feature>
<dbReference type="EMBL" id="CANHGI010000005">
    <property type="protein sequence ID" value="CAI5452121.1"/>
    <property type="molecule type" value="Genomic_DNA"/>
</dbReference>
<keyword evidence="5" id="KW-1185">Reference proteome</keyword>
<accession>A0A9P1IVZ4</accession>